<dbReference type="InterPro" id="IPR050472">
    <property type="entry name" value="Anth_synth/Amidotransfase"/>
</dbReference>
<dbReference type="GO" id="GO:0004048">
    <property type="term" value="F:anthranilate phosphoribosyltransferase activity"/>
    <property type="evidence" value="ECO:0007669"/>
    <property type="project" value="TreeGrafter"/>
</dbReference>
<dbReference type="EC" id="4.1.3.27" evidence="1"/>
<dbReference type="GO" id="GO:0000162">
    <property type="term" value="P:L-tryptophan biosynthetic process"/>
    <property type="evidence" value="ECO:0007669"/>
    <property type="project" value="TreeGrafter"/>
</dbReference>
<keyword evidence="3" id="KW-0456">Lyase</keyword>
<dbReference type="PROSITE" id="PS51273">
    <property type="entry name" value="GATASE_TYPE_1"/>
    <property type="match status" value="1"/>
</dbReference>
<dbReference type="NCBIfam" id="TIGR00566">
    <property type="entry name" value="trpG_papA"/>
    <property type="match status" value="1"/>
</dbReference>
<dbReference type="InterPro" id="IPR017926">
    <property type="entry name" value="GATASE"/>
</dbReference>
<dbReference type="AlphaFoldDB" id="B4YQR2"/>
<dbReference type="Pfam" id="PF00117">
    <property type="entry name" value="GATase"/>
    <property type="match status" value="1"/>
</dbReference>
<dbReference type="PRINTS" id="PR00096">
    <property type="entry name" value="GATASE"/>
</dbReference>
<dbReference type="SUPFAM" id="SSF52317">
    <property type="entry name" value="Class I glutamine amidotransferase-like"/>
    <property type="match status" value="1"/>
</dbReference>
<evidence type="ECO:0000259" key="5">
    <source>
        <dbReference type="Pfam" id="PF00117"/>
    </source>
</evidence>
<dbReference type="Gene3D" id="3.40.50.880">
    <property type="match status" value="1"/>
</dbReference>
<dbReference type="GO" id="GO:0002047">
    <property type="term" value="P:phenazine biosynthetic process"/>
    <property type="evidence" value="ECO:0007669"/>
    <property type="project" value="TreeGrafter"/>
</dbReference>
<sequence>MSDILLLDNLDSFTYNLVDALRSFGQTVTIYRNYSTIPTLILALEKMFRPIVVFSPGPGIPKKSGCMLKFIRLIKGKIPILGICLGHQAIIQSYGGKIVPAKKILHGKTSCIVHDEQDMFASLPNPLLAARYHSLIGTDIPNTLRINARCNSAVMAVTNHYDRVCGFQFHPESILTIYGTDLLRHTLNWLRA</sequence>
<dbReference type="InterPro" id="IPR029062">
    <property type="entry name" value="Class_I_gatase-like"/>
</dbReference>
<evidence type="ECO:0000256" key="1">
    <source>
        <dbReference type="ARBA" id="ARBA00012266"/>
    </source>
</evidence>
<organism evidence="6">
    <name type="scientific">Buchnera aphidicola</name>
    <name type="common">Cinara cedri</name>
    <dbReference type="NCBI Taxonomy" id="261318"/>
    <lineage>
        <taxon>Bacteria</taxon>
        <taxon>Pseudomonadati</taxon>
        <taxon>Pseudomonadota</taxon>
        <taxon>Gammaproteobacteria</taxon>
        <taxon>Enterobacterales</taxon>
        <taxon>Erwiniaceae</taxon>
        <taxon>Buchnera</taxon>
    </lineage>
</organism>
<dbReference type="FunFam" id="3.40.50.880:FF:000003">
    <property type="entry name" value="Anthranilate synthase component II"/>
    <property type="match status" value="1"/>
</dbReference>
<dbReference type="PRINTS" id="PR00097">
    <property type="entry name" value="ANTSNTHASEII"/>
</dbReference>
<evidence type="ECO:0000313" key="6">
    <source>
        <dbReference type="EMBL" id="ACF20458.1"/>
    </source>
</evidence>
<protein>
    <recommendedName>
        <fullName evidence="1">anthranilate synthase</fullName>
        <ecNumber evidence="1">4.1.3.27</ecNumber>
    </recommendedName>
</protein>
<dbReference type="PANTHER" id="PTHR43418:SF2">
    <property type="entry name" value="BIFUNCTIONAL PROTEIN TRPGD"/>
    <property type="match status" value="1"/>
</dbReference>
<dbReference type="PANTHER" id="PTHR43418">
    <property type="entry name" value="MULTIFUNCTIONAL TRYPTOPHAN BIOSYNTHESIS PROTEIN-RELATED"/>
    <property type="match status" value="1"/>
</dbReference>
<accession>B4YQR2</accession>
<reference evidence="6" key="1">
    <citation type="journal article" date="2008" name="J. Bacteriol.">
        <title>The striking case of tryptophan provision in the cedar aphid Cinara cedri.</title>
        <authorList>
            <person name="Gosalbes M.J."/>
            <person name="Lamelas A."/>
            <person name="Moya A."/>
            <person name="Latorre A."/>
        </authorList>
    </citation>
    <scope>NUCLEOTIDE SEQUENCE</scope>
    <source>
        <strain evidence="6">BCc</strain>
        <plasmid evidence="6">pTrp-BCc</plasmid>
    </source>
</reference>
<keyword evidence="6" id="KW-0614">Plasmid</keyword>
<geneLocation type="plasmid" evidence="6">
    <name>pTrp-BCc</name>
</geneLocation>
<feature type="domain" description="Glutamine amidotransferase" evidence="5">
    <location>
        <begin position="5"/>
        <end position="186"/>
    </location>
</feature>
<keyword evidence="2" id="KW-0315">Glutamine amidotransferase</keyword>
<dbReference type="EMBL" id="EU660486">
    <property type="protein sequence ID" value="ACF20458.1"/>
    <property type="molecule type" value="Genomic_DNA"/>
</dbReference>
<comment type="catalytic activity">
    <reaction evidence="4">
        <text>chorismate + L-glutamine = anthranilate + pyruvate + L-glutamate + H(+)</text>
        <dbReference type="Rhea" id="RHEA:21732"/>
        <dbReference type="ChEBI" id="CHEBI:15361"/>
        <dbReference type="ChEBI" id="CHEBI:15378"/>
        <dbReference type="ChEBI" id="CHEBI:16567"/>
        <dbReference type="ChEBI" id="CHEBI:29748"/>
        <dbReference type="ChEBI" id="CHEBI:29985"/>
        <dbReference type="ChEBI" id="CHEBI:58359"/>
        <dbReference type="EC" id="4.1.3.27"/>
    </reaction>
</comment>
<gene>
    <name evidence="6" type="primary">trpG</name>
</gene>
<dbReference type="GO" id="GO:0004049">
    <property type="term" value="F:anthranilate synthase activity"/>
    <property type="evidence" value="ECO:0007669"/>
    <property type="project" value="UniProtKB-EC"/>
</dbReference>
<proteinExistence type="predicted"/>
<evidence type="ECO:0000256" key="2">
    <source>
        <dbReference type="ARBA" id="ARBA00022962"/>
    </source>
</evidence>
<dbReference type="CDD" id="cd01743">
    <property type="entry name" value="GATase1_Anthranilate_Synthase"/>
    <property type="match status" value="1"/>
</dbReference>
<evidence type="ECO:0000256" key="3">
    <source>
        <dbReference type="ARBA" id="ARBA00023239"/>
    </source>
</evidence>
<name>B4YQR2_9GAMM</name>
<evidence type="ECO:0000256" key="4">
    <source>
        <dbReference type="ARBA" id="ARBA00047683"/>
    </source>
</evidence>
<dbReference type="GO" id="GO:0005829">
    <property type="term" value="C:cytosol"/>
    <property type="evidence" value="ECO:0007669"/>
    <property type="project" value="TreeGrafter"/>
</dbReference>
<dbReference type="InterPro" id="IPR006221">
    <property type="entry name" value="TrpG/PapA_dom"/>
</dbReference>